<dbReference type="InterPro" id="IPR024548">
    <property type="entry name" value="Cu2_monoox_C"/>
</dbReference>
<reference evidence="13 14" key="1">
    <citation type="submission" date="2018-04" db="EMBL/GenBank/DDBJ databases">
        <authorList>
            <person name="Zhang X."/>
            <person name="Yuan J."/>
            <person name="Li F."/>
            <person name="Xiang J."/>
        </authorList>
    </citation>
    <scope>NUCLEOTIDE SEQUENCE [LARGE SCALE GENOMIC DNA]</scope>
    <source>
        <tissue evidence="13">Muscle</tissue>
    </source>
</reference>
<dbReference type="FunFam" id="2.60.120.230:FF:000001">
    <property type="entry name" value="Monooxygenase, DBH-like 1"/>
    <property type="match status" value="1"/>
</dbReference>
<keyword evidence="10" id="KW-0472">Membrane</keyword>
<dbReference type="FunFam" id="2.60.120.310:FF:000004">
    <property type="entry name" value="DBH-like monooxygenase protein 1"/>
    <property type="match status" value="1"/>
</dbReference>
<evidence type="ECO:0000256" key="7">
    <source>
        <dbReference type="ARBA" id="ARBA00023157"/>
    </source>
</evidence>
<organism evidence="13 14">
    <name type="scientific">Penaeus vannamei</name>
    <name type="common">Whiteleg shrimp</name>
    <name type="synonym">Litopenaeus vannamei</name>
    <dbReference type="NCBI Taxonomy" id="6689"/>
    <lineage>
        <taxon>Eukaryota</taxon>
        <taxon>Metazoa</taxon>
        <taxon>Ecdysozoa</taxon>
        <taxon>Arthropoda</taxon>
        <taxon>Crustacea</taxon>
        <taxon>Multicrustacea</taxon>
        <taxon>Malacostraca</taxon>
        <taxon>Eumalacostraca</taxon>
        <taxon>Eucarida</taxon>
        <taxon>Decapoda</taxon>
        <taxon>Dendrobranchiata</taxon>
        <taxon>Penaeoidea</taxon>
        <taxon>Penaeidae</taxon>
        <taxon>Penaeus</taxon>
    </lineage>
</organism>
<evidence type="ECO:0000256" key="2">
    <source>
        <dbReference type="ARBA" id="ARBA00010676"/>
    </source>
</evidence>
<dbReference type="EMBL" id="QCYY01002036">
    <property type="protein sequence ID" value="ROT73338.1"/>
    <property type="molecule type" value="Genomic_DNA"/>
</dbReference>
<feature type="compositionally biased region" description="Basic and acidic residues" evidence="9">
    <location>
        <begin position="15"/>
        <end position="57"/>
    </location>
</feature>
<keyword evidence="6" id="KW-0503">Monooxygenase</keyword>
<dbReference type="InterPro" id="IPR008977">
    <property type="entry name" value="PHM/PNGase_F_dom_sf"/>
</dbReference>
<dbReference type="GO" id="GO:0005615">
    <property type="term" value="C:extracellular space"/>
    <property type="evidence" value="ECO:0007669"/>
    <property type="project" value="TreeGrafter"/>
</dbReference>
<dbReference type="OrthoDB" id="10003276at2759"/>
<feature type="compositionally biased region" description="Basic and acidic residues" evidence="9">
    <location>
        <begin position="440"/>
        <end position="467"/>
    </location>
</feature>
<evidence type="ECO:0000313" key="13">
    <source>
        <dbReference type="EMBL" id="ROT73338.1"/>
    </source>
</evidence>
<dbReference type="InterPro" id="IPR014784">
    <property type="entry name" value="Cu2_ascorb_mOase-like_C"/>
</dbReference>
<dbReference type="GO" id="GO:0006589">
    <property type="term" value="P:octopamine biosynthetic process"/>
    <property type="evidence" value="ECO:0007669"/>
    <property type="project" value="TreeGrafter"/>
</dbReference>
<evidence type="ECO:0000256" key="4">
    <source>
        <dbReference type="ARBA" id="ARBA00023002"/>
    </source>
</evidence>
<accession>A0A3R7PIX9</accession>
<dbReference type="Pfam" id="PF01082">
    <property type="entry name" value="Cu2_monooxygen"/>
    <property type="match status" value="1"/>
</dbReference>
<dbReference type="GO" id="GO:0042421">
    <property type="term" value="P:norepinephrine biosynthetic process"/>
    <property type="evidence" value="ECO:0007669"/>
    <property type="project" value="TreeGrafter"/>
</dbReference>
<name>A0A3R7PIX9_PENVA</name>
<feature type="compositionally biased region" description="Basic residues" evidence="9">
    <location>
        <begin position="268"/>
        <end position="305"/>
    </location>
</feature>
<dbReference type="Gene3D" id="2.60.120.310">
    <property type="entry name" value="Copper type II, ascorbate-dependent monooxygenase, N-terminal domain"/>
    <property type="match status" value="1"/>
</dbReference>
<feature type="compositionally biased region" description="Basic and acidic residues" evidence="9">
    <location>
        <begin position="369"/>
        <end position="389"/>
    </location>
</feature>
<dbReference type="InterPro" id="IPR028460">
    <property type="entry name" value="Tbh/DBH"/>
</dbReference>
<keyword evidence="7" id="KW-1015">Disulfide bond</keyword>
<feature type="domain" description="Copper type II ascorbate-dependent monooxygenase C-terminal" evidence="12">
    <location>
        <begin position="761"/>
        <end position="908"/>
    </location>
</feature>
<dbReference type="PANTHER" id="PTHR10157">
    <property type="entry name" value="DOPAMINE BETA HYDROXYLASE RELATED"/>
    <property type="match status" value="1"/>
</dbReference>
<sequence length="1135" mass="130573">MPSGEVKSIIQVSHSEVRGVGRETRQGVGRETRQGVGRETRQGVGRETRQGVGRETRQGLPPHPRPTNQRTLVLLLERPNRPKQAVLLLRPHPRRPDRQLPPHPRPTNQRTLVLLLERPNRPKQAVLLLRPHPRRPDRQLPPHPRPTNQRTLVLLLERPNRPKQAVLLLRPHPRRPDRQLPPHPRPTNQAVRRLPPHPSHPRRPRNLPRRPRNLPRRPRNLPRRPRNLPSRPRNLPRRPRNLPRRPRNLPRRPRKLPSQGTCQVRPRNLPRRPRNLPRRPRNLPRRPRNLPRRPRKLPSRPRNLPRRPSNLPRRPRKLPSRPRNLPRRPRNLPRRPRNLPSRQEPAKTTKEPTKTTKEPAKTTKKPAKSAKEPSKTTKEPTKTTKEPAKTTKKAAKSAKEPPRRQGTYQDDPAKTTKKAAKEPAKTTKEPAKTTKKAAKSAKEPAKTTKEPAKTTKEPAKTTKEPARRRNLPRRPRNLPRTCHQEPAKSAKKPASRPRNLPNLPREPAKSAKKPDNEESNDRVLENHVTLRYNLSNLLGLKDDFERPARASHAHRGDTVRVIWSYDEQDPTTQDRIGMHSHRGTKSLYLREPKLAPLRSSRDIRHWDILSPNVNLPDDLRTLYWCKLYKIPNLTEKTHVVGYVPIIEETNLQHVHHMLLYECHLPNSNKHLEKFVAAKGAQCYDRNMPFSWSACNTPIVAWAVGSEGEMFPDHVGVPLGEEHGGATYFMLEIHYNNPNLRKGVVDSSGVRIMYSEKLRQHDAGILTLGHTVSPTHIIPPGQKWTTVALCTADCTDETLPTNGINVFQGFLHAHLLGSSISITQIRKGRELPNVFKDMSYDFNYQQARVLKEEMKVMPGDSLIVKCGYDSTKRKMPTFGGFSTEDEMCLAFLTYYPRVNLSGCYSRPDMALVFDTFGIQDLFDNDMNIFNDQSFSEEFINEEVENSSLTRMKDRVNEPVDIHLGNIYRYIIAKAPQRYFNTSFYDILHDKATWQDTRMISTLQEMIVYGQHEPSCENHGRIIIDRLPKKVKYPNFIPLHRDEQQCTLAEKDTEVYKIDTNIAVPSVPNKNTKIQENKGQANPTASPVKPIATVPWRPSKENEVENDSLTQRGGVPSVFPSSYLLVTIVILLLLYEA</sequence>
<dbReference type="PRINTS" id="PR00767">
    <property type="entry name" value="DBMONOXGNASE"/>
</dbReference>
<feature type="compositionally biased region" description="Basic residues" evidence="9">
    <location>
        <begin position="234"/>
        <end position="255"/>
    </location>
</feature>
<feature type="region of interest" description="Disordered" evidence="9">
    <location>
        <begin position="127"/>
        <end position="148"/>
    </location>
</feature>
<feature type="compositionally biased region" description="Basic residues" evidence="9">
    <location>
        <begin position="199"/>
        <end position="226"/>
    </location>
</feature>
<dbReference type="InterPro" id="IPR000945">
    <property type="entry name" value="DBH-like"/>
</dbReference>
<keyword evidence="10" id="KW-1133">Transmembrane helix</keyword>
<gene>
    <name evidence="13" type="ORF">C7M84_008236</name>
</gene>
<dbReference type="Pfam" id="PF03712">
    <property type="entry name" value="Cu2_monoox_C"/>
    <property type="match status" value="1"/>
</dbReference>
<proteinExistence type="inferred from homology"/>
<comment type="cofactor">
    <cofactor evidence="1">
        <name>Cu(2+)</name>
        <dbReference type="ChEBI" id="CHEBI:29036"/>
    </cofactor>
</comment>
<dbReference type="InterPro" id="IPR000323">
    <property type="entry name" value="Cu2_ascorb_mOase_N"/>
</dbReference>
<keyword evidence="10" id="KW-0812">Transmembrane</keyword>
<evidence type="ECO:0000256" key="3">
    <source>
        <dbReference type="ARBA" id="ARBA00022723"/>
    </source>
</evidence>
<dbReference type="PANTHER" id="PTHR10157:SF23">
    <property type="entry name" value="MOXD1 HOMOLOG 1"/>
    <property type="match status" value="1"/>
</dbReference>
<feature type="region of interest" description="Disordered" evidence="9">
    <location>
        <begin position="1"/>
        <end position="68"/>
    </location>
</feature>
<dbReference type="AlphaFoldDB" id="A0A3R7PIX9"/>
<keyword evidence="14" id="KW-1185">Reference proteome</keyword>
<dbReference type="GO" id="GO:0004500">
    <property type="term" value="F:dopamine beta-monooxygenase activity"/>
    <property type="evidence" value="ECO:0007669"/>
    <property type="project" value="InterPro"/>
</dbReference>
<evidence type="ECO:0000256" key="10">
    <source>
        <dbReference type="SAM" id="Phobius"/>
    </source>
</evidence>
<feature type="transmembrane region" description="Helical" evidence="10">
    <location>
        <begin position="1116"/>
        <end position="1133"/>
    </location>
</feature>
<protein>
    <submittedName>
        <fullName evidence="13">MOXD1-like protein 1</fullName>
    </submittedName>
</protein>
<evidence type="ECO:0000256" key="6">
    <source>
        <dbReference type="ARBA" id="ARBA00023033"/>
    </source>
</evidence>
<feature type="compositionally biased region" description="Basic and acidic residues" evidence="9">
    <location>
        <begin position="344"/>
        <end position="361"/>
    </location>
</feature>
<evidence type="ECO:0000259" key="11">
    <source>
        <dbReference type="Pfam" id="PF01082"/>
    </source>
</evidence>
<feature type="region of interest" description="Disordered" evidence="9">
    <location>
        <begin position="168"/>
        <end position="522"/>
    </location>
</feature>
<evidence type="ECO:0000256" key="1">
    <source>
        <dbReference type="ARBA" id="ARBA00001973"/>
    </source>
</evidence>
<evidence type="ECO:0000313" key="14">
    <source>
        <dbReference type="Proteomes" id="UP000283509"/>
    </source>
</evidence>
<feature type="compositionally biased region" description="Basic and acidic residues" evidence="9">
    <location>
        <begin position="411"/>
        <end position="432"/>
    </location>
</feature>
<feature type="compositionally biased region" description="Basic residues" evidence="9">
    <location>
        <begin position="468"/>
        <end position="477"/>
    </location>
</feature>
<keyword evidence="8" id="KW-0325">Glycoprotein</keyword>
<feature type="domain" description="Copper type II ascorbate-dependent monooxygenase N-terminal" evidence="11">
    <location>
        <begin position="606"/>
        <end position="740"/>
    </location>
</feature>
<dbReference type="GO" id="GO:0030667">
    <property type="term" value="C:secretory granule membrane"/>
    <property type="evidence" value="ECO:0007669"/>
    <property type="project" value="TreeGrafter"/>
</dbReference>
<keyword evidence="5" id="KW-0186">Copper</keyword>
<evidence type="ECO:0000256" key="9">
    <source>
        <dbReference type="SAM" id="MobiDB-lite"/>
    </source>
</evidence>
<keyword evidence="4" id="KW-0560">Oxidoreductase</keyword>
<feature type="compositionally biased region" description="Basic and acidic residues" evidence="9">
    <location>
        <begin position="506"/>
        <end position="522"/>
    </location>
</feature>
<comment type="caution">
    <text evidence="13">The sequence shown here is derived from an EMBL/GenBank/DDBJ whole genome shotgun (WGS) entry which is preliminary data.</text>
</comment>
<feature type="compositionally biased region" description="Low complexity" evidence="9">
    <location>
        <begin position="496"/>
        <end position="505"/>
    </location>
</feature>
<evidence type="ECO:0000256" key="5">
    <source>
        <dbReference type="ARBA" id="ARBA00023008"/>
    </source>
</evidence>
<evidence type="ECO:0000259" key="12">
    <source>
        <dbReference type="Pfam" id="PF03712"/>
    </source>
</evidence>
<feature type="region of interest" description="Disordered" evidence="9">
    <location>
        <begin position="87"/>
        <end position="108"/>
    </location>
</feature>
<dbReference type="GO" id="GO:0005507">
    <property type="term" value="F:copper ion binding"/>
    <property type="evidence" value="ECO:0007669"/>
    <property type="project" value="InterPro"/>
</dbReference>
<reference evidence="13 14" key="2">
    <citation type="submission" date="2019-01" db="EMBL/GenBank/DDBJ databases">
        <title>The decoding of complex shrimp genome reveals the adaptation for benthos swimmer, frequently molting mechanism and breeding impact on genome.</title>
        <authorList>
            <person name="Sun Y."/>
            <person name="Gao Y."/>
            <person name="Yu Y."/>
        </authorList>
    </citation>
    <scope>NUCLEOTIDE SEQUENCE [LARGE SCALE GENOMIC DNA]</scope>
    <source>
        <tissue evidence="13">Muscle</tissue>
    </source>
</reference>
<dbReference type="Gene3D" id="2.60.120.230">
    <property type="match status" value="1"/>
</dbReference>
<keyword evidence="3" id="KW-0479">Metal-binding</keyword>
<feature type="compositionally biased region" description="Basic residues" evidence="9">
    <location>
        <begin position="313"/>
        <end position="337"/>
    </location>
</feature>
<dbReference type="SUPFAM" id="SSF49742">
    <property type="entry name" value="PHM/PNGase F"/>
    <property type="match status" value="2"/>
</dbReference>
<dbReference type="InterPro" id="IPR036939">
    <property type="entry name" value="Cu2_ascorb_mOase_N_sf"/>
</dbReference>
<evidence type="ECO:0000256" key="8">
    <source>
        <dbReference type="ARBA" id="ARBA00023180"/>
    </source>
</evidence>
<comment type="similarity">
    <text evidence="2">Belongs to the copper type II ascorbate-dependent monooxygenase family.</text>
</comment>
<dbReference type="GO" id="GO:0042420">
    <property type="term" value="P:dopamine catabolic process"/>
    <property type="evidence" value="ECO:0007669"/>
    <property type="project" value="TreeGrafter"/>
</dbReference>
<dbReference type="Proteomes" id="UP000283509">
    <property type="component" value="Unassembled WGS sequence"/>
</dbReference>